<proteinExistence type="predicted"/>
<accession>A0A0A6UAJ1</accession>
<evidence type="ECO:0000313" key="1">
    <source>
        <dbReference type="EMBL" id="KHD72088.1"/>
    </source>
</evidence>
<gene>
    <name evidence="1" type="ORF">MB27_42370</name>
</gene>
<organism evidence="1 2">
    <name type="scientific">Actinoplanes utahensis</name>
    <dbReference type="NCBI Taxonomy" id="1869"/>
    <lineage>
        <taxon>Bacteria</taxon>
        <taxon>Bacillati</taxon>
        <taxon>Actinomycetota</taxon>
        <taxon>Actinomycetes</taxon>
        <taxon>Micromonosporales</taxon>
        <taxon>Micromonosporaceae</taxon>
        <taxon>Actinoplanes</taxon>
    </lineage>
</organism>
<dbReference type="eggNOG" id="ENOG50320VY">
    <property type="taxonomic scope" value="Bacteria"/>
</dbReference>
<dbReference type="Proteomes" id="UP000054537">
    <property type="component" value="Unassembled WGS sequence"/>
</dbReference>
<name>A0A0A6UAJ1_ACTUT</name>
<dbReference type="AlphaFoldDB" id="A0A0A6UAJ1"/>
<dbReference type="STRING" id="1869.MB27_42370"/>
<dbReference type="Pfam" id="PF14907">
    <property type="entry name" value="NTP_transf_5"/>
    <property type="match status" value="1"/>
</dbReference>
<dbReference type="InterPro" id="IPR039498">
    <property type="entry name" value="NTP_transf_5"/>
</dbReference>
<comment type="caution">
    <text evidence="1">The sequence shown here is derived from an EMBL/GenBank/DDBJ whole genome shotgun (WGS) entry which is preliminary data.</text>
</comment>
<evidence type="ECO:0008006" key="3">
    <source>
        <dbReference type="Google" id="ProtNLM"/>
    </source>
</evidence>
<reference evidence="1 2" key="1">
    <citation type="submission" date="2014-10" db="EMBL/GenBank/DDBJ databases">
        <title>Draft genome sequence of Actinoplanes utahensis NRRL 12052.</title>
        <authorList>
            <person name="Velasco-Bucheli B."/>
            <person name="del Cerro C."/>
            <person name="Hormigo D."/>
            <person name="Garcia J.L."/>
            <person name="Acebal C."/>
            <person name="Arroyo M."/>
            <person name="de la Mata I."/>
        </authorList>
    </citation>
    <scope>NUCLEOTIDE SEQUENCE [LARGE SCALE GENOMIC DNA]</scope>
    <source>
        <strain evidence="1 2">NRRL 12052</strain>
    </source>
</reference>
<protein>
    <recommendedName>
        <fullName evidence="3">Nucleotidyltransferase family protein</fullName>
    </recommendedName>
</protein>
<evidence type="ECO:0000313" key="2">
    <source>
        <dbReference type="Proteomes" id="UP000054537"/>
    </source>
</evidence>
<sequence>MAQLAATPGRSARQWTDLPERCLELNWPEIGVLALQHRVEGLLCAALTEAGCADQVPASVLSMLRRQAARAEARYRTCHDALAELAGRAPNLVSELVFFKGAGIATRYESRAHRMLGDFDLIVAEDRADELRRHLLELGFWEKPGRNGPTYFRNTSDLPEAGVEPACFDVHVDAPPKYNRTEVTRGPLWLSSTEPSVLGGIACRRLPVEMEIVELISHSSEHALSWIHVCVDDDVRMIRHLDVELLCEQEQVDAGRVGKLAQELGLTGEFALGLAVHEALRGGLPPVLEPLRPLVEPVRDLVDVVALPDGRLETWPVPLAERAFRTDRGALALAMMPDGRRHRDQWFHWRQGLLEGSEDVAAIAHRAEERVRSVLAV</sequence>
<keyword evidence="2" id="KW-1185">Reference proteome</keyword>
<dbReference type="EMBL" id="JRTT01000140">
    <property type="protein sequence ID" value="KHD72088.1"/>
    <property type="molecule type" value="Genomic_DNA"/>
</dbReference>